<feature type="transmembrane region" description="Helical" evidence="11">
    <location>
        <begin position="502"/>
        <end position="520"/>
    </location>
</feature>
<feature type="transmembrane region" description="Helical" evidence="11">
    <location>
        <begin position="734"/>
        <end position="760"/>
    </location>
</feature>
<dbReference type="VEuPathDB" id="VectorBase:PHUM462560"/>
<dbReference type="Pfam" id="PF23188">
    <property type="entry name" value="THU_Piezo1"/>
    <property type="match status" value="1"/>
</dbReference>
<dbReference type="eggNOG" id="KOG1893">
    <property type="taxonomic scope" value="Eukaryota"/>
</dbReference>
<keyword evidence="8 11" id="KW-0472">Membrane</keyword>
<evidence type="ECO:0000256" key="7">
    <source>
        <dbReference type="ARBA" id="ARBA00023065"/>
    </source>
</evidence>
<evidence type="ECO:0000259" key="14">
    <source>
        <dbReference type="Pfam" id="PF23188"/>
    </source>
</evidence>
<keyword evidence="19" id="KW-1185">Reference proteome</keyword>
<evidence type="ECO:0000256" key="9">
    <source>
        <dbReference type="ARBA" id="ARBA00023303"/>
    </source>
</evidence>
<keyword evidence="6 11" id="KW-1133">Transmembrane helix</keyword>
<feature type="transmembrane region" description="Helical" evidence="11">
    <location>
        <begin position="851"/>
        <end position="871"/>
    </location>
</feature>
<dbReference type="InterPro" id="IPR056768">
    <property type="entry name" value="THU_Piezo"/>
</dbReference>
<comment type="similarity">
    <text evidence="2">Belongs to the PIEZO (TC 1.A.75) family.</text>
</comment>
<evidence type="ECO:0000256" key="10">
    <source>
        <dbReference type="SAM" id="MobiDB-lite"/>
    </source>
</evidence>
<dbReference type="EMBL" id="AAZO01005634">
    <property type="status" value="NOT_ANNOTATED_CDS"/>
    <property type="molecule type" value="Genomic_DNA"/>
</dbReference>
<feature type="transmembrane region" description="Helical" evidence="11">
    <location>
        <begin position="2698"/>
        <end position="2716"/>
    </location>
</feature>
<feature type="transmembrane region" description="Helical" evidence="11">
    <location>
        <begin position="793"/>
        <end position="814"/>
    </location>
</feature>
<dbReference type="Pfam" id="PF12166">
    <property type="entry name" value="Piezo_cap"/>
    <property type="match status" value="1"/>
</dbReference>
<feature type="transmembrane region" description="Helical" evidence="11">
    <location>
        <begin position="570"/>
        <end position="588"/>
    </location>
</feature>
<feature type="domain" description="Piezo THU9 and anchor" evidence="16">
    <location>
        <begin position="2185"/>
        <end position="2421"/>
    </location>
</feature>
<feature type="domain" description="Piezo TM1-24" evidence="15">
    <location>
        <begin position="8"/>
        <end position="634"/>
    </location>
</feature>
<dbReference type="InterPro" id="IPR056770">
    <property type="entry name" value="Piezo_THU9_anchor"/>
</dbReference>
<feature type="region of interest" description="Disordered" evidence="10">
    <location>
        <begin position="2081"/>
        <end position="2112"/>
    </location>
</feature>
<feature type="transmembrane region" description="Helical" evidence="11">
    <location>
        <begin position="937"/>
        <end position="954"/>
    </location>
</feature>
<dbReference type="Pfam" id="PF15917">
    <property type="entry name" value="Piezo_TM25-28"/>
    <property type="match status" value="1"/>
</dbReference>
<feature type="transmembrane region" description="Helical" evidence="11">
    <location>
        <begin position="38"/>
        <end position="59"/>
    </location>
</feature>
<dbReference type="InterPro" id="IPR031805">
    <property type="entry name" value="Piezo_TM25-28"/>
</dbReference>
<feature type="domain" description="Piezo TM1-24" evidence="15">
    <location>
        <begin position="637"/>
        <end position="674"/>
    </location>
</feature>
<organism>
    <name type="scientific">Pediculus humanus subsp. corporis</name>
    <name type="common">Body louse</name>
    <dbReference type="NCBI Taxonomy" id="121224"/>
    <lineage>
        <taxon>Eukaryota</taxon>
        <taxon>Metazoa</taxon>
        <taxon>Ecdysozoa</taxon>
        <taxon>Arthropoda</taxon>
        <taxon>Hexapoda</taxon>
        <taxon>Insecta</taxon>
        <taxon>Pterygota</taxon>
        <taxon>Neoptera</taxon>
        <taxon>Paraneoptera</taxon>
        <taxon>Psocodea</taxon>
        <taxon>Troctomorpha</taxon>
        <taxon>Phthiraptera</taxon>
        <taxon>Anoplura</taxon>
        <taxon>Pediculidae</taxon>
        <taxon>Pediculus</taxon>
    </lineage>
</organism>
<reference evidence="18" key="3">
    <citation type="submission" date="2021-02" db="UniProtKB">
        <authorList>
            <consortium name="EnsemblMetazoa"/>
        </authorList>
    </citation>
    <scope>IDENTIFICATION</scope>
    <source>
        <strain evidence="18">USDA</strain>
    </source>
</reference>
<feature type="domain" description="Piezo non-specific cation channel cap" evidence="12">
    <location>
        <begin position="2459"/>
        <end position="2776"/>
    </location>
</feature>
<keyword evidence="9" id="KW-0407">Ion channel</keyword>
<evidence type="ECO:0000313" key="17">
    <source>
        <dbReference type="EMBL" id="EEB17348.1"/>
    </source>
</evidence>
<evidence type="ECO:0000256" key="4">
    <source>
        <dbReference type="ARBA" id="ARBA00022475"/>
    </source>
</evidence>
<evidence type="ECO:0000256" key="1">
    <source>
        <dbReference type="ARBA" id="ARBA00004651"/>
    </source>
</evidence>
<reference evidence="17" key="2">
    <citation type="submission" date="2007-04" db="EMBL/GenBank/DDBJ databases">
        <title>The genome of the human body louse.</title>
        <authorList>
            <consortium name="The Human Body Louse Genome Consortium"/>
            <person name="Kirkness E."/>
            <person name="Walenz B."/>
            <person name="Hass B."/>
            <person name="Bruggner R."/>
            <person name="Strausberg R."/>
        </authorList>
    </citation>
    <scope>NUCLEOTIDE SEQUENCE</scope>
    <source>
        <strain evidence="17">USDA</strain>
    </source>
</reference>
<keyword evidence="3" id="KW-0813">Transport</keyword>
<feature type="transmembrane region" description="Helical" evidence="11">
    <location>
        <begin position="594"/>
        <end position="611"/>
    </location>
</feature>
<dbReference type="Pfam" id="PF24871">
    <property type="entry name" value="Piezo_TM1-24"/>
    <property type="match status" value="2"/>
</dbReference>
<protein>
    <submittedName>
        <fullName evidence="18">Piezo-type mechanosensitive ion channel component</fullName>
    </submittedName>
</protein>
<dbReference type="RefSeq" id="XP_002430086.1">
    <property type="nucleotide sequence ID" value="XM_002430041.1"/>
</dbReference>
<dbReference type="InterPro" id="IPR056769">
    <property type="entry name" value="Piezo_TM1-24"/>
</dbReference>
<evidence type="ECO:0000313" key="19">
    <source>
        <dbReference type="Proteomes" id="UP000009046"/>
    </source>
</evidence>
<feature type="transmembrane region" description="Helical" evidence="11">
    <location>
        <begin position="6"/>
        <end position="26"/>
    </location>
</feature>
<evidence type="ECO:0000259" key="16">
    <source>
        <dbReference type="Pfam" id="PF24874"/>
    </source>
</evidence>
<feature type="transmembrane region" description="Helical" evidence="11">
    <location>
        <begin position="1944"/>
        <end position="1963"/>
    </location>
</feature>
<keyword evidence="4" id="KW-1003">Cell membrane</keyword>
<evidence type="ECO:0000256" key="5">
    <source>
        <dbReference type="ARBA" id="ARBA00022692"/>
    </source>
</evidence>
<keyword evidence="5 11" id="KW-0812">Transmembrane</keyword>
<feature type="transmembrane region" description="Helical" evidence="11">
    <location>
        <begin position="2186"/>
        <end position="2208"/>
    </location>
</feature>
<feature type="transmembrane region" description="Helical" evidence="11">
    <location>
        <begin position="914"/>
        <end position="931"/>
    </location>
</feature>
<feature type="region of interest" description="Disordered" evidence="10">
    <location>
        <begin position="1755"/>
        <end position="1783"/>
    </location>
</feature>
<feature type="transmembrane region" description="Helical" evidence="11">
    <location>
        <begin position="1080"/>
        <end position="1101"/>
    </location>
</feature>
<accession>E0VVE2</accession>
<feature type="transmembrane region" description="Helical" evidence="11">
    <location>
        <begin position="422"/>
        <end position="440"/>
    </location>
</feature>
<dbReference type="OrthoDB" id="303066at2759"/>
<feature type="transmembrane region" description="Helical" evidence="11">
    <location>
        <begin position="1140"/>
        <end position="1166"/>
    </location>
</feature>
<dbReference type="STRING" id="121224.E0VVE2"/>
<feature type="transmembrane region" description="Helical" evidence="11">
    <location>
        <begin position="2399"/>
        <end position="2422"/>
    </location>
</feature>
<sequence length="2797" mass="319727">MESGLLMRQTAASIPYLILYFILPFLKPPTARTMSGCTGCYLQWLIAISVINVLCQSGDQSEIIVREIGFISFNNLPSLSLVLMISPDVIMLLTSTIFYLIIQKSLRKAVDTNDPQNQLFLEPKVEEFFTEKVDYIASKTKFLALILLCFTGALRPSASNGVYFIIFLGGVTWWACFKKLGKVFSVVSRLACLFSAVHITALLSYQTQSFQTVLKPDSPFIRYFGLTALKVTDCTDPRNVRFNNLEWTYYANPVSILILYFVLGLQKFNYQPSKNAEDVVGKGLARTFSERLSQRRRLARNPTINWRTGNRKVRDSIVTDLARGSSCTEKTPLINSVGRRTKYRATSVTSENKNENNPRSSIISNKERDNIQLKNLSVEDSIQDSPTCMELAVDGFISLCQLLIRSSYIATNIVMMAWSITYHSWLTFILLLWASLLWMIPNQRRSMLRSSPYIVVYAEFLLLSQYIFAMDLTEEELPTVVNEVRLDHIGFVKPLNNHMSPILVKTLFTFMFLLTMRQFCRERKEEKENSNLYDLSAPLRLSANTASGPPQPENQNAIWIKNLGVFVKKLMTKFWIWVVAISLFVIGVTGKRITVFRIVYMGLFLFFILTFQISYRAWRRMMYGFWLTVIIYSMQLDIGLESFETAELFVRLLAPTFFVVITVVQLHYFHKEFLAISDLGNRGASISRGGKGSSRSDGSSVLPDESVLPCSELTPDDVPLLGLQKISFRNLRQILLNVVELIILFLELHMLKIVIFSIMLLCCYNVSKFCPTHIVLVVLCIVALMMSSKIQTTITLICSSFIAILLLLTMIYQIQYIQQDVYDVFPDSKIPFVANNSEWLGFKKATDEVSLVNLLQGYIAVFAVITFHAVINTRQRINRRETGRTRPYILFQGITREMADSSVKNCLKFLTNYGFYKFGVEICLIATVGVIGSRMDFFGLVYAAWLLILFGLSRSSLSYIWNSYKIFIAVMICLQYLIVVGAPPGLCIDYPWYYSETLRRLQEWMFLPDPIKPPSSYKILCDVILLILVSRQSLCFRIERRNKLNYPGGSNEVIIQNYGNVDFENPYIDHMTYTKSSLDLLKKGIFSALLWITLAVTFTAGTSRVNILSIGYLIGSFIFLWQGNDLYLRRIQSILKWWSWLLGYNVIVILTKTILQIAGCIFMEIVQENACWVVQLLGIGCINKFGDLGTLGTSKEALQCTVPDSDIGLAWDGLCFSFLIMQRRFFHSYYFFHHIDETKAMTVLQSRGAQLIEELRQQQLQEQQSQERKVLEKIRHKMDRIKASQQKASNVSSYKPSHYEEAQAPLAVQSPGVSSSCSPRGYHTPVSEEAPRTILQVPTPISAIMTTMDGYLEPQRMSFSSPPNSELNPRYSLAVAVGKVRHFCMDGNLLLTSSYYFSRFFTPAVRNDGNVFELRSKHDDSDFIVELSLGQRNAPSFYRLASPLISPIITSSDAIRVDVRPNKLVSIRSGDYYMFEDIDDEELDLIKEDEDESSSSEGDETDGKKRFTMSKFLSTALKTDITKAADQALTTEEIITTRPARPRRASMPASMLLRKSSMGKKVGGPSSVLSAPAGPSTGFFKTRKDTVRLFYFVSRKKKIRSSITLPSDPSRSDPQQPPQQSSGDKGDDDYSDDGFKYVTSKAGIRINETKRKEEEQTTNNKHVFVSVKEKITQKLWQSFKVLWAFVESAMVSMIRTLNKISKDYRYVVRVLAQEKRDVKENEEFKKGSRLEVSKVWKPDKEILLQLGEIITATSPGESIGRRGSGDESTTIVMDSPKEDKERLNRPALSTITESEDQDIESEVTERPRLGRTDSLLPDIRIIAPSQERGLDYDYFVYDKSHCVINFLNRSLFVSLLVVCFSESCKNFPRSSDTDTGREEWSAANSPIWLQLMLASWYAIISHSELVCYFVIFLHQIKSPTLLSLPLPLMVFLWGSLTMPRPTKTFWITLIAYTEIVVIIKCMFQFDLLPWNQTLSPENNPFYPPRIIGVEKKPSYASSDLLLLLIIFFHRYMLKSLGLWKSTQEDILLSHVESGYNFHELIRVDESKNVPPTILRKKKFMDGGIHSSGHIKTESQFNLINEGQDDTSEGDSFDKKSDIYGENNETHESTTDGGKMEKFKKSFLCITKGGGDESEKTEYEKSLYPRHSEAFEKFPTYFNEARAQYCSTTKNFFSQLLDTGSRLSADVYAYMFICDFFNFLVVLFGFSAFGTQQGDGGVSAYLEENKVPVPFLLMMILQFGLIVIDRALYLRKYILGKIIFQFVLVIGVHLWMFFILPAITERPFNQLLPPQMWYTVKCFYLLMSAYQIRAGYPTRILGNFLCKKYNYINMFSFRGFMAVPFLFELRALMDWIWTDTSMTLSDWLKMEDIFAQIFQLKCQRRAEAEYPLPRGERKSPLSKYLLGGAGLFLIIAIIWFPLVLFALGNTVGESNIPYDVTISLRIGAYQYIYEMSAQNNTIYKYSEHEFDTITNMYKKNRDREAVTFLSNYQFDDVAVVKLSGNSTVVWGISPPDRELLLQEVESSESNSTKSFSDQTVSIKFSWRVSRVNNNPETVGVVMGERQIFLQPFVNGERNPKRIELSNMLKTSNSSQTPVVIENILPKFLKITNKGNADPISKLMAGDRDNATFRNISISLKTGESNIGITQQWWEVRETCDDENYKNILSRLPLNECNLFLTMFTFNDKAFPATLSFISGKGIIGLYVSIVFVMWTLVRGFFTGISFKIMFDDMPNVDRILQLCLDIYLVRESNEFALEEDLFAKLVFLYRSPETIIKWTKERREIEDDEDGADGSQLPWVEN</sequence>
<feature type="transmembrane region" description="Helical" evidence="11">
    <location>
        <begin position="649"/>
        <end position="669"/>
    </location>
</feature>
<dbReference type="FunCoup" id="E0VVE2">
    <property type="interactions" value="307"/>
</dbReference>
<dbReference type="HOGENOM" id="CLU_000512_0_0_1"/>
<feature type="region of interest" description="Disordered" evidence="10">
    <location>
        <begin position="1602"/>
        <end position="1632"/>
    </location>
</feature>
<feature type="transmembrane region" description="Helical" evidence="11">
    <location>
        <begin position="2290"/>
        <end position="2307"/>
    </location>
</feature>
<dbReference type="Proteomes" id="UP000009046">
    <property type="component" value="Unassembled WGS sequence"/>
</dbReference>
<dbReference type="EnsemblMetazoa" id="PHUM462560-RA">
    <property type="protein sequence ID" value="PHUM462560-PA"/>
    <property type="gene ID" value="PHUM462560"/>
</dbReference>
<feature type="transmembrane region" description="Helical" evidence="11">
    <location>
        <begin position="2228"/>
        <end position="2248"/>
    </location>
</feature>
<comment type="subcellular location">
    <subcellularLocation>
        <location evidence="1">Cell membrane</location>
        <topology evidence="1">Multi-pass membrane protein</topology>
    </subcellularLocation>
</comment>
<feature type="transmembrane region" description="Helical" evidence="11">
    <location>
        <begin position="623"/>
        <end position="643"/>
    </location>
</feature>
<feature type="transmembrane region" description="Helical" evidence="11">
    <location>
        <begin position="79"/>
        <end position="102"/>
    </location>
</feature>
<dbReference type="PANTHER" id="PTHR47049">
    <property type="entry name" value="PIEZO-TYPE MECHANOSENSITIVE ION CHANNEL HOMOLOG"/>
    <property type="match status" value="1"/>
</dbReference>
<evidence type="ECO:0000313" key="18">
    <source>
        <dbReference type="EnsemblMetazoa" id="PHUM462560-PA"/>
    </source>
</evidence>
<feature type="transmembrane region" description="Helical" evidence="11">
    <location>
        <begin position="966"/>
        <end position="995"/>
    </location>
</feature>
<evidence type="ECO:0000259" key="12">
    <source>
        <dbReference type="Pfam" id="PF12166"/>
    </source>
</evidence>
<dbReference type="GeneID" id="8238453"/>
<keyword evidence="7" id="KW-0406">Ion transport</keyword>
<dbReference type="CTD" id="8238453"/>
<dbReference type="InParanoid" id="E0VVE2"/>
<evidence type="ECO:0000256" key="6">
    <source>
        <dbReference type="ARBA" id="ARBA00022989"/>
    </source>
</evidence>
<feature type="domain" description="Piezo transmembrane helical unit" evidence="14">
    <location>
        <begin position="1900"/>
        <end position="2020"/>
    </location>
</feature>
<feature type="domain" description="Piezo TM25-28" evidence="13">
    <location>
        <begin position="1071"/>
        <end position="1299"/>
    </location>
</feature>
<feature type="transmembrane region" description="Helical" evidence="11">
    <location>
        <begin position="452"/>
        <end position="469"/>
    </location>
</feature>
<dbReference type="EMBL" id="DS235811">
    <property type="protein sequence ID" value="EEB17348.1"/>
    <property type="molecule type" value="Genomic_DNA"/>
</dbReference>
<dbReference type="KEGG" id="phu:Phum_PHUM462560"/>
<feature type="transmembrane region" description="Helical" evidence="11">
    <location>
        <begin position="186"/>
        <end position="205"/>
    </location>
</feature>
<dbReference type="GO" id="GO:0008381">
    <property type="term" value="F:mechanosensitive monoatomic ion channel activity"/>
    <property type="evidence" value="ECO:0007669"/>
    <property type="project" value="InterPro"/>
</dbReference>
<evidence type="ECO:0000256" key="11">
    <source>
        <dbReference type="SAM" id="Phobius"/>
    </source>
</evidence>
<evidence type="ECO:0000259" key="15">
    <source>
        <dbReference type="Pfam" id="PF24871"/>
    </source>
</evidence>
<feature type="region of interest" description="Disordered" evidence="10">
    <location>
        <begin position="345"/>
        <end position="364"/>
    </location>
</feature>
<dbReference type="InterPro" id="IPR027272">
    <property type="entry name" value="Piezo"/>
</dbReference>
<evidence type="ECO:0000256" key="2">
    <source>
        <dbReference type="ARBA" id="ARBA00007821"/>
    </source>
</evidence>
<name>E0VVE2_PEDHC</name>
<dbReference type="OMA" id="KTTFQMA"/>
<dbReference type="GO" id="GO:0005886">
    <property type="term" value="C:plasma membrane"/>
    <property type="evidence" value="ECO:0007669"/>
    <property type="project" value="UniProtKB-SubCell"/>
</dbReference>
<dbReference type="Pfam" id="PF24874">
    <property type="entry name" value="Piezo_THU9_anchor"/>
    <property type="match status" value="1"/>
</dbReference>
<reference evidence="17" key="1">
    <citation type="submission" date="2007-04" db="EMBL/GenBank/DDBJ databases">
        <title>Annotation of Pediculus humanus corporis strain USDA.</title>
        <authorList>
            <person name="Kirkness E."/>
            <person name="Hannick L."/>
            <person name="Hass B."/>
            <person name="Bruggner R."/>
            <person name="Lawson D."/>
            <person name="Bidwell S."/>
            <person name="Joardar V."/>
            <person name="Caler E."/>
            <person name="Walenz B."/>
            <person name="Inman J."/>
            <person name="Schobel S."/>
            <person name="Galinsky K."/>
            <person name="Amedeo P."/>
            <person name="Strausberg R."/>
        </authorList>
    </citation>
    <scope>NUCLEOTIDE SEQUENCE</scope>
    <source>
        <strain evidence="17">USDA</strain>
    </source>
</reference>
<feature type="transmembrane region" description="Helical" evidence="11">
    <location>
        <begin position="2257"/>
        <end position="2278"/>
    </location>
</feature>
<feature type="transmembrane region" description="Helical" evidence="11">
    <location>
        <begin position="1887"/>
        <end position="1913"/>
    </location>
</feature>
<feature type="transmembrane region" description="Helical" evidence="11">
    <location>
        <begin position="766"/>
        <end position="786"/>
    </location>
</feature>
<feature type="compositionally biased region" description="Low complexity" evidence="10">
    <location>
        <begin position="1606"/>
        <end position="1623"/>
    </location>
</feature>
<gene>
    <name evidence="18" type="primary">8238453</name>
    <name evidence="17" type="ORF">Phum_PHUM462560</name>
</gene>
<feature type="transmembrane region" description="Helical" evidence="11">
    <location>
        <begin position="247"/>
        <end position="265"/>
    </location>
</feature>
<feature type="transmembrane region" description="Helical" evidence="11">
    <location>
        <begin position="1920"/>
        <end position="1938"/>
    </location>
</feature>
<evidence type="ECO:0000259" key="13">
    <source>
        <dbReference type="Pfam" id="PF15917"/>
    </source>
</evidence>
<proteinExistence type="inferred from homology"/>
<dbReference type="PANTHER" id="PTHR47049:SF2">
    <property type="entry name" value="PIEZO-TYPE MECHANOSENSITIVE ION CHANNEL HOMOLOG"/>
    <property type="match status" value="1"/>
</dbReference>
<evidence type="ECO:0000256" key="3">
    <source>
        <dbReference type="ARBA" id="ARBA00022448"/>
    </source>
</evidence>
<dbReference type="InterPro" id="IPR031334">
    <property type="entry name" value="Piezo_cap_dom"/>
</dbReference>
<evidence type="ECO:0000256" key="8">
    <source>
        <dbReference type="ARBA" id="ARBA00023136"/>
    </source>
</evidence>
<feature type="compositionally biased region" description="Basic and acidic residues" evidence="10">
    <location>
        <begin position="2091"/>
        <end position="2112"/>
    </location>
</feature>